<evidence type="ECO:0000313" key="4">
    <source>
        <dbReference type="EMBL" id="AUV83503.1"/>
    </source>
</evidence>
<gene>
    <name evidence="4" type="ORF">C2R22_19180</name>
</gene>
<dbReference type="SUPFAM" id="SSF52172">
    <property type="entry name" value="CheY-like"/>
    <property type="match status" value="1"/>
</dbReference>
<dbReference type="InterPro" id="IPR035965">
    <property type="entry name" value="PAS-like_dom_sf"/>
</dbReference>
<evidence type="ECO:0000256" key="1">
    <source>
        <dbReference type="ARBA" id="ARBA00022553"/>
    </source>
</evidence>
<dbReference type="AlphaFoldDB" id="A0A2I8VNK2"/>
<feature type="domain" description="Response regulatory" evidence="3">
    <location>
        <begin position="32"/>
        <end position="149"/>
    </location>
</feature>
<dbReference type="Gene3D" id="3.30.450.20">
    <property type="entry name" value="PAS domain"/>
    <property type="match status" value="1"/>
</dbReference>
<organism evidence="4 5">
    <name type="scientific">Salinigranum rubrum</name>
    <dbReference type="NCBI Taxonomy" id="755307"/>
    <lineage>
        <taxon>Archaea</taxon>
        <taxon>Methanobacteriati</taxon>
        <taxon>Methanobacteriota</taxon>
        <taxon>Stenosarchaea group</taxon>
        <taxon>Halobacteria</taxon>
        <taxon>Halobacteriales</taxon>
        <taxon>Haloferacaceae</taxon>
        <taxon>Salinigranum</taxon>
    </lineage>
</organism>
<dbReference type="InterPro" id="IPR050595">
    <property type="entry name" value="Bact_response_regulator"/>
</dbReference>
<dbReference type="PROSITE" id="PS50110">
    <property type="entry name" value="RESPONSE_REGULATORY"/>
    <property type="match status" value="1"/>
</dbReference>
<evidence type="ECO:0000256" key="2">
    <source>
        <dbReference type="PROSITE-ProRule" id="PRU00169"/>
    </source>
</evidence>
<proteinExistence type="predicted"/>
<dbReference type="OrthoDB" id="8127at2157"/>
<dbReference type="InterPro" id="IPR000014">
    <property type="entry name" value="PAS"/>
</dbReference>
<dbReference type="CDD" id="cd00130">
    <property type="entry name" value="PAS"/>
    <property type="match status" value="1"/>
</dbReference>
<dbReference type="Gene3D" id="3.40.50.2300">
    <property type="match status" value="1"/>
</dbReference>
<dbReference type="SMART" id="SM00448">
    <property type="entry name" value="REC"/>
    <property type="match status" value="1"/>
</dbReference>
<dbReference type="SUPFAM" id="SSF55785">
    <property type="entry name" value="PYP-like sensor domain (PAS domain)"/>
    <property type="match status" value="1"/>
</dbReference>
<dbReference type="Pfam" id="PF00072">
    <property type="entry name" value="Response_reg"/>
    <property type="match status" value="1"/>
</dbReference>
<evidence type="ECO:0000313" key="5">
    <source>
        <dbReference type="Proteomes" id="UP000236584"/>
    </source>
</evidence>
<dbReference type="KEGG" id="srub:C2R22_19180"/>
<dbReference type="GO" id="GO:0000160">
    <property type="term" value="P:phosphorelay signal transduction system"/>
    <property type="evidence" value="ECO:0007669"/>
    <property type="project" value="InterPro"/>
</dbReference>
<dbReference type="PANTHER" id="PTHR44591">
    <property type="entry name" value="STRESS RESPONSE REGULATOR PROTEIN 1"/>
    <property type="match status" value="1"/>
</dbReference>
<accession>A0A2I8VNK2</accession>
<protein>
    <recommendedName>
        <fullName evidence="3">Response regulatory domain-containing protein</fullName>
    </recommendedName>
</protein>
<dbReference type="InterPro" id="IPR011006">
    <property type="entry name" value="CheY-like_superfamily"/>
</dbReference>
<dbReference type="Proteomes" id="UP000236584">
    <property type="component" value="Chromosome"/>
</dbReference>
<reference evidence="4 5" key="1">
    <citation type="submission" date="2018-01" db="EMBL/GenBank/DDBJ databases">
        <title>Complete genome sequence of Salinigranum rubrum GX10T, an extremely halophilic archaeon isolated from a marine solar saltern.</title>
        <authorList>
            <person name="Han S."/>
        </authorList>
    </citation>
    <scope>NUCLEOTIDE SEQUENCE [LARGE SCALE GENOMIC DNA]</scope>
    <source>
        <strain evidence="4 5">GX10</strain>
    </source>
</reference>
<dbReference type="InterPro" id="IPR001789">
    <property type="entry name" value="Sig_transdc_resp-reg_receiver"/>
</dbReference>
<evidence type="ECO:0000259" key="3">
    <source>
        <dbReference type="PROSITE" id="PS50110"/>
    </source>
</evidence>
<keyword evidence="1 2" id="KW-0597">Phosphoprotein</keyword>
<dbReference type="PANTHER" id="PTHR44591:SF3">
    <property type="entry name" value="RESPONSE REGULATORY DOMAIN-CONTAINING PROTEIN"/>
    <property type="match status" value="1"/>
</dbReference>
<dbReference type="InterPro" id="IPR013656">
    <property type="entry name" value="PAS_4"/>
</dbReference>
<dbReference type="Pfam" id="PF08448">
    <property type="entry name" value="PAS_4"/>
    <property type="match status" value="1"/>
</dbReference>
<sequence>MTDPVTGDTHVSYIDRTSLNVGIVNDGPSRIRVLCVDDDSAFLDLTRAWLSRVDGFAVSAETDPREALSTLRAGTPAVDAVVSDYRMPDMDGLELLERVRESHPDLPFVLFTGQGSEAIASDAISAGVTDYLQKRGPDRYDLLVNRVRNAVESHRAKQEAERERRIRDWIVEAAPFGIVGHDRSGDVRFSNDRAAEILAASVEELDGRAYPDAGWTLLTEDGTPVPRAELPYRRVVDTGSQLDRERYRLRTSDGRERRVVVYGSPLWDDAGGVEGAVVAFYAADERE</sequence>
<feature type="modified residue" description="4-aspartylphosphate" evidence="2">
    <location>
        <position position="84"/>
    </location>
</feature>
<keyword evidence="5" id="KW-1185">Reference proteome</keyword>
<dbReference type="EMBL" id="CP026309">
    <property type="protein sequence ID" value="AUV83503.1"/>
    <property type="molecule type" value="Genomic_DNA"/>
</dbReference>
<name>A0A2I8VNK2_9EURY</name>